<dbReference type="EMBL" id="JACJHZ010000018">
    <property type="protein sequence ID" value="MBA9021715.1"/>
    <property type="molecule type" value="Genomic_DNA"/>
</dbReference>
<comment type="caution">
    <text evidence="5">The sequence shown here is derived from an EMBL/GenBank/DDBJ whole genome shotgun (WGS) entry which is preliminary data.</text>
</comment>
<dbReference type="InterPro" id="IPR016032">
    <property type="entry name" value="Sig_transdc_resp-reg_C-effctor"/>
</dbReference>
<sequence>MIYKLGKEPLQPQNLEPEIGIVKVWFENLINATSIGSSDTLLKRMLSELAFELGFSGYAFPNVRPVSTYAVSNYPTDWQARYLARDYTLVDPVVEMARKTMKAFTWAAGSPRQAASKSVRTFYAEAADFGIRSGISIPIRTAFGHMSMLTLASNKQSLSLKTDIDQIAAVTSVALLHASFERNKAEPTAARSVELTAKQALCLKWSAEGKSMRAIATIENMSYGNVNFHINNAKKALDATSLPQATALATKLKLI</sequence>
<dbReference type="Gene3D" id="3.30.450.80">
    <property type="entry name" value="Transcription factor LuxR-like, autoinducer-binding domain"/>
    <property type="match status" value="1"/>
</dbReference>
<dbReference type="Gene3D" id="1.10.10.10">
    <property type="entry name" value="Winged helix-like DNA-binding domain superfamily/Winged helix DNA-binding domain"/>
    <property type="match status" value="1"/>
</dbReference>
<dbReference type="SUPFAM" id="SSF75516">
    <property type="entry name" value="Pheromone-binding domain of LuxR-like quorum-sensing transcription factors"/>
    <property type="match status" value="1"/>
</dbReference>
<keyword evidence="6" id="KW-1185">Reference proteome</keyword>
<accession>A0ABR6C9M5</accession>
<dbReference type="Pfam" id="PF03472">
    <property type="entry name" value="Autoind_bind"/>
    <property type="match status" value="1"/>
</dbReference>
<dbReference type="InterPro" id="IPR036693">
    <property type="entry name" value="TF_LuxR_autoind-bd_dom_sf"/>
</dbReference>
<name>A0ABR6C9M5_9HYPH</name>
<keyword evidence="2" id="KW-0238">DNA-binding</keyword>
<dbReference type="SUPFAM" id="SSF46894">
    <property type="entry name" value="C-terminal effector domain of the bipartite response regulators"/>
    <property type="match status" value="1"/>
</dbReference>
<gene>
    <name evidence="5" type="ORF">HNQ97_003724</name>
</gene>
<dbReference type="InterPro" id="IPR005143">
    <property type="entry name" value="TF_LuxR_autoind-bd_dom"/>
</dbReference>
<evidence type="ECO:0000256" key="3">
    <source>
        <dbReference type="ARBA" id="ARBA00023163"/>
    </source>
</evidence>
<proteinExistence type="predicted"/>
<dbReference type="InterPro" id="IPR036388">
    <property type="entry name" value="WH-like_DNA-bd_sf"/>
</dbReference>
<dbReference type="Pfam" id="PF00196">
    <property type="entry name" value="GerE"/>
    <property type="match status" value="1"/>
</dbReference>
<protein>
    <submittedName>
        <fullName evidence="5">LuxR family transcriptional activator of conjugal transfer of Ti plasmids</fullName>
    </submittedName>
</protein>
<keyword evidence="1" id="KW-0805">Transcription regulation</keyword>
<evidence type="ECO:0000259" key="4">
    <source>
        <dbReference type="PROSITE" id="PS50043"/>
    </source>
</evidence>
<dbReference type="CDD" id="cd06170">
    <property type="entry name" value="LuxR_C_like"/>
    <property type="match status" value="1"/>
</dbReference>
<dbReference type="PROSITE" id="PS50043">
    <property type="entry name" value="HTH_LUXR_2"/>
    <property type="match status" value="1"/>
</dbReference>
<evidence type="ECO:0000313" key="6">
    <source>
        <dbReference type="Proteomes" id="UP000587524"/>
    </source>
</evidence>
<keyword evidence="3" id="KW-0804">Transcription</keyword>
<dbReference type="InterPro" id="IPR000792">
    <property type="entry name" value="Tscrpt_reg_LuxR_C"/>
</dbReference>
<dbReference type="PANTHER" id="PTHR44688">
    <property type="entry name" value="DNA-BINDING TRANSCRIPTIONAL ACTIVATOR DEVR_DOSR"/>
    <property type="match status" value="1"/>
</dbReference>
<dbReference type="SMART" id="SM00421">
    <property type="entry name" value="HTH_LUXR"/>
    <property type="match status" value="1"/>
</dbReference>
<reference evidence="5 6" key="1">
    <citation type="submission" date="2020-08" db="EMBL/GenBank/DDBJ databases">
        <title>Genomic Encyclopedia of Type Strains, Phase IV (KMG-IV): sequencing the most valuable type-strain genomes for metagenomic binning, comparative biology and taxonomic classification.</title>
        <authorList>
            <person name="Goeker M."/>
        </authorList>
    </citation>
    <scope>NUCLEOTIDE SEQUENCE [LARGE SCALE GENOMIC DNA]</scope>
    <source>
        <strain evidence="5 6">DSM 17455</strain>
    </source>
</reference>
<evidence type="ECO:0000256" key="1">
    <source>
        <dbReference type="ARBA" id="ARBA00023015"/>
    </source>
</evidence>
<dbReference type="PANTHER" id="PTHR44688:SF25">
    <property type="entry name" value="HTH LUXR-TYPE DOMAIN-CONTAINING PROTEIN"/>
    <property type="match status" value="1"/>
</dbReference>
<evidence type="ECO:0000256" key="2">
    <source>
        <dbReference type="ARBA" id="ARBA00023125"/>
    </source>
</evidence>
<dbReference type="RefSeq" id="WP_246340859.1">
    <property type="nucleotide sequence ID" value="NZ_JACJHY010000018.1"/>
</dbReference>
<dbReference type="Proteomes" id="UP000587524">
    <property type="component" value="Unassembled WGS sequence"/>
</dbReference>
<evidence type="ECO:0000313" key="5">
    <source>
        <dbReference type="EMBL" id="MBA9021715.1"/>
    </source>
</evidence>
<feature type="domain" description="HTH luxR-type" evidence="4">
    <location>
        <begin position="188"/>
        <end position="253"/>
    </location>
</feature>
<organism evidence="5 6">
    <name type="scientific">Aminobacter ciceronei</name>
    <dbReference type="NCBI Taxonomy" id="150723"/>
    <lineage>
        <taxon>Bacteria</taxon>
        <taxon>Pseudomonadati</taxon>
        <taxon>Pseudomonadota</taxon>
        <taxon>Alphaproteobacteria</taxon>
        <taxon>Hyphomicrobiales</taxon>
        <taxon>Phyllobacteriaceae</taxon>
        <taxon>Aminobacter</taxon>
    </lineage>
</organism>